<dbReference type="InterPro" id="IPR017871">
    <property type="entry name" value="ABC_transporter-like_CS"/>
</dbReference>
<dbReference type="Pfam" id="PF00005">
    <property type="entry name" value="ABC_tran"/>
    <property type="match status" value="1"/>
</dbReference>
<evidence type="ECO:0000259" key="6">
    <source>
        <dbReference type="PROSITE" id="PS50893"/>
    </source>
</evidence>
<dbReference type="Proteomes" id="UP001208935">
    <property type="component" value="Unassembled WGS sequence"/>
</dbReference>
<dbReference type="EMBL" id="QZCW01000003">
    <property type="protein sequence ID" value="MCW5323085.1"/>
    <property type="molecule type" value="Genomic_DNA"/>
</dbReference>
<dbReference type="Gene3D" id="2.40.50.140">
    <property type="entry name" value="Nucleic acid-binding proteins"/>
    <property type="match status" value="1"/>
</dbReference>
<dbReference type="PANTHER" id="PTHR43875">
    <property type="entry name" value="MALTODEXTRIN IMPORT ATP-BINDING PROTEIN MSMX"/>
    <property type="match status" value="1"/>
</dbReference>
<evidence type="ECO:0000256" key="5">
    <source>
        <dbReference type="SAM" id="MobiDB-lite"/>
    </source>
</evidence>
<sequence>MTGIQLTGIDKRYGGVDVIKDLTLTVDPGEFLVFLGPSGCGKSTLLRMIAGLEPVSGGEIRIGGRTVTDLPPGERQVAMVFQHYALYPHMTAYDNMAFGLRNVGMPANEIHRRVQEAARMLELEPLLKRKSAQMSGGQRQRVAIGRAVVKEPAAFLFDEPLSNLDAALRARTRVEIARLHRRLKSTMVFVTHDQVEAMTLATRIVVMKQGSIEQIGRPMEIYRNPASRFVASFIGSPAMNFLEVTRGQGAAGRAAVRLPDGTLVQTTVPEAGLPDSAQLELGVRPEFLSLADPQSAGALVGTAEVIERLGDQTHAHIALRSGDTVVAHAPRDSDIAAGDVVGLRLDASAAHLFDHSGKAHHAAKTPWMDASFPPHGDKGREGFPEPTA</sequence>
<evidence type="ECO:0000256" key="3">
    <source>
        <dbReference type="ARBA" id="ARBA00022741"/>
    </source>
</evidence>
<reference evidence="8" key="1">
    <citation type="submission" date="2023-07" db="EMBL/GenBank/DDBJ databases">
        <title>Verminephrobacter genomes.</title>
        <authorList>
            <person name="Lund M.B."/>
        </authorList>
    </citation>
    <scope>NUCLEOTIDE SEQUENCE [LARGE SCALE GENOMIC DNA]</scope>
    <source>
        <strain evidence="8">AtM5-05</strain>
    </source>
</reference>
<keyword evidence="3" id="KW-0547">Nucleotide-binding</keyword>
<gene>
    <name evidence="7" type="primary">ugpC</name>
    <name evidence="7" type="ORF">D5039_18650</name>
</gene>
<dbReference type="SUPFAM" id="SSF50331">
    <property type="entry name" value="MOP-like"/>
    <property type="match status" value="1"/>
</dbReference>
<keyword evidence="8" id="KW-1185">Reference proteome</keyword>
<keyword evidence="1" id="KW-0813">Transport</keyword>
<evidence type="ECO:0000313" key="7">
    <source>
        <dbReference type="EMBL" id="MCW5323085.1"/>
    </source>
</evidence>
<feature type="region of interest" description="Disordered" evidence="5">
    <location>
        <begin position="366"/>
        <end position="388"/>
    </location>
</feature>
<evidence type="ECO:0000256" key="4">
    <source>
        <dbReference type="ARBA" id="ARBA00022840"/>
    </source>
</evidence>
<dbReference type="InterPro" id="IPR013611">
    <property type="entry name" value="Transp-assoc_OB_typ2"/>
</dbReference>
<dbReference type="InterPro" id="IPR047641">
    <property type="entry name" value="ABC_transpr_MalK/UgpC-like"/>
</dbReference>
<evidence type="ECO:0000256" key="2">
    <source>
        <dbReference type="ARBA" id="ARBA00022475"/>
    </source>
</evidence>
<accession>A0ABT3KXL8</accession>
<dbReference type="SUPFAM" id="SSF52540">
    <property type="entry name" value="P-loop containing nucleoside triphosphate hydrolases"/>
    <property type="match status" value="1"/>
</dbReference>
<name>A0ABT3KXL8_9BURK</name>
<dbReference type="InterPro" id="IPR015855">
    <property type="entry name" value="ABC_transpr_MalK-like"/>
</dbReference>
<dbReference type="NCBIfam" id="NF008653">
    <property type="entry name" value="PRK11650.1"/>
    <property type="match status" value="1"/>
</dbReference>
<proteinExistence type="predicted"/>
<dbReference type="Pfam" id="PF08402">
    <property type="entry name" value="TOBE_2"/>
    <property type="match status" value="1"/>
</dbReference>
<organism evidence="7 8">
    <name type="scientific">Verminephrobacter aporrectodeae subsp. tuberculatae</name>
    <dbReference type="NCBI Taxonomy" id="1110392"/>
    <lineage>
        <taxon>Bacteria</taxon>
        <taxon>Pseudomonadati</taxon>
        <taxon>Pseudomonadota</taxon>
        <taxon>Betaproteobacteria</taxon>
        <taxon>Burkholderiales</taxon>
        <taxon>Comamonadaceae</taxon>
        <taxon>Verminephrobacter</taxon>
    </lineage>
</organism>
<dbReference type="PROSITE" id="PS50893">
    <property type="entry name" value="ABC_TRANSPORTER_2"/>
    <property type="match status" value="1"/>
</dbReference>
<dbReference type="PROSITE" id="PS00211">
    <property type="entry name" value="ABC_TRANSPORTER_1"/>
    <property type="match status" value="1"/>
</dbReference>
<dbReference type="CDD" id="cd03301">
    <property type="entry name" value="ABC_MalK_N"/>
    <property type="match status" value="1"/>
</dbReference>
<dbReference type="Gene3D" id="3.40.50.300">
    <property type="entry name" value="P-loop containing nucleotide triphosphate hydrolases"/>
    <property type="match status" value="1"/>
</dbReference>
<dbReference type="InterPro" id="IPR008995">
    <property type="entry name" value="Mo/tungstate-bd_C_term_dom"/>
</dbReference>
<dbReference type="RefSeq" id="WP_265283100.1">
    <property type="nucleotide sequence ID" value="NZ_QZCW01000003.1"/>
</dbReference>
<dbReference type="SMART" id="SM00382">
    <property type="entry name" value="AAA"/>
    <property type="match status" value="1"/>
</dbReference>
<dbReference type="InterPro" id="IPR027417">
    <property type="entry name" value="P-loop_NTPase"/>
</dbReference>
<evidence type="ECO:0000256" key="1">
    <source>
        <dbReference type="ARBA" id="ARBA00022448"/>
    </source>
</evidence>
<dbReference type="PANTHER" id="PTHR43875:SF1">
    <property type="entry name" value="OSMOPROTECTIVE COMPOUNDS UPTAKE ATP-BINDING PROTEIN GGTA"/>
    <property type="match status" value="1"/>
</dbReference>
<feature type="domain" description="ABC transporter" evidence="6">
    <location>
        <begin position="4"/>
        <end position="234"/>
    </location>
</feature>
<keyword evidence="2" id="KW-0472">Membrane</keyword>
<feature type="compositionally biased region" description="Basic and acidic residues" evidence="5">
    <location>
        <begin position="375"/>
        <end position="388"/>
    </location>
</feature>
<dbReference type="InterPro" id="IPR003439">
    <property type="entry name" value="ABC_transporter-like_ATP-bd"/>
</dbReference>
<evidence type="ECO:0000313" key="8">
    <source>
        <dbReference type="Proteomes" id="UP001208935"/>
    </source>
</evidence>
<dbReference type="InterPro" id="IPR012340">
    <property type="entry name" value="NA-bd_OB-fold"/>
</dbReference>
<dbReference type="GO" id="GO:0005524">
    <property type="term" value="F:ATP binding"/>
    <property type="evidence" value="ECO:0007669"/>
    <property type="project" value="UniProtKB-KW"/>
</dbReference>
<dbReference type="Gene3D" id="2.40.50.100">
    <property type="match status" value="1"/>
</dbReference>
<protein>
    <submittedName>
        <fullName evidence="7">Sn-glycerol-3-phosphate ABC transporter ATP-binding protein UgpC</fullName>
    </submittedName>
</protein>
<keyword evidence="2" id="KW-1003">Cell membrane</keyword>
<dbReference type="InterPro" id="IPR003593">
    <property type="entry name" value="AAA+_ATPase"/>
</dbReference>
<keyword evidence="4 7" id="KW-0067">ATP-binding</keyword>
<comment type="caution">
    <text evidence="7">The sequence shown here is derived from an EMBL/GenBank/DDBJ whole genome shotgun (WGS) entry which is preliminary data.</text>
</comment>